<evidence type="ECO:0000313" key="2">
    <source>
        <dbReference type="EMBL" id="KAK0319951.1"/>
    </source>
</evidence>
<accession>A0AAN6HBS1</accession>
<organism evidence="3 4">
    <name type="scientific">Friedmanniomyces endolithicus</name>
    <dbReference type="NCBI Taxonomy" id="329885"/>
    <lineage>
        <taxon>Eukaryota</taxon>
        <taxon>Fungi</taxon>
        <taxon>Dikarya</taxon>
        <taxon>Ascomycota</taxon>
        <taxon>Pezizomycotina</taxon>
        <taxon>Dothideomycetes</taxon>
        <taxon>Dothideomycetidae</taxon>
        <taxon>Mycosphaerellales</taxon>
        <taxon>Teratosphaeriaceae</taxon>
        <taxon>Friedmanniomyces</taxon>
    </lineage>
</organism>
<sequence length="158" mass="17061">MSFNGARLFRYALLFEMGANFGGIIPCLFAPELALSFLVKGPGQITPAALSMTQWFGAIILTGFTLPLALCYPNPVPSQGGTSEIVAWRRLTYIFFAAGEAGMGTTMLFQYMAGNSGMTDRALLVGAATMGLFLGMRAFFLYARPSWMEAQGNAKKVM</sequence>
<evidence type="ECO:0000313" key="3">
    <source>
        <dbReference type="EMBL" id="KAK0962207.1"/>
    </source>
</evidence>
<feature type="transmembrane region" description="Helical" evidence="1">
    <location>
        <begin position="12"/>
        <end position="35"/>
    </location>
</feature>
<dbReference type="EMBL" id="JAUJLE010000298">
    <property type="protein sequence ID" value="KAK0962207.1"/>
    <property type="molecule type" value="Genomic_DNA"/>
</dbReference>
<keyword evidence="1" id="KW-0812">Transmembrane</keyword>
<dbReference type="Proteomes" id="UP001168146">
    <property type="component" value="Unassembled WGS sequence"/>
</dbReference>
<dbReference type="AlphaFoldDB" id="A0AAN6HBS1"/>
<reference evidence="3" key="2">
    <citation type="submission" date="2023-06" db="EMBL/GenBank/DDBJ databases">
        <title>Black Yeasts Isolated from many extreme environments.</title>
        <authorList>
            <person name="Coleine C."/>
            <person name="Stajich J.E."/>
            <person name="Selbmann L."/>
        </authorList>
    </citation>
    <scope>NUCLEOTIDE SEQUENCE</scope>
    <source>
        <strain evidence="3">CCFEE 5200</strain>
    </source>
</reference>
<keyword evidence="1" id="KW-1133">Transmembrane helix</keyword>
<keyword evidence="4" id="KW-1185">Reference proteome</keyword>
<evidence type="ECO:0000256" key="1">
    <source>
        <dbReference type="SAM" id="Phobius"/>
    </source>
</evidence>
<name>A0AAN6HBS1_9PEZI</name>
<keyword evidence="1" id="KW-0472">Membrane</keyword>
<feature type="transmembrane region" description="Helical" evidence="1">
    <location>
        <begin position="55"/>
        <end position="72"/>
    </location>
</feature>
<feature type="transmembrane region" description="Helical" evidence="1">
    <location>
        <begin position="93"/>
        <end position="111"/>
    </location>
</feature>
<dbReference type="Proteomes" id="UP001175353">
    <property type="component" value="Unassembled WGS sequence"/>
</dbReference>
<protein>
    <submittedName>
        <fullName evidence="3">Uncharacterized protein</fullName>
    </submittedName>
</protein>
<reference evidence="2" key="1">
    <citation type="submission" date="2021-12" db="EMBL/GenBank/DDBJ databases">
        <title>Black yeast isolated from Biological Soil Crust.</title>
        <authorList>
            <person name="Kurbessoian T."/>
        </authorList>
    </citation>
    <scope>NUCLEOTIDE SEQUENCE</scope>
    <source>
        <strain evidence="2">CCFEE 5208</strain>
    </source>
</reference>
<gene>
    <name evidence="2" type="ORF">LTR82_008886</name>
    <name evidence="3" type="ORF">LTR91_019550</name>
</gene>
<evidence type="ECO:0000313" key="4">
    <source>
        <dbReference type="Proteomes" id="UP001175353"/>
    </source>
</evidence>
<proteinExistence type="predicted"/>
<feature type="transmembrane region" description="Helical" evidence="1">
    <location>
        <begin position="123"/>
        <end position="143"/>
    </location>
</feature>
<comment type="caution">
    <text evidence="3">The sequence shown here is derived from an EMBL/GenBank/DDBJ whole genome shotgun (WGS) entry which is preliminary data.</text>
</comment>
<dbReference type="EMBL" id="JASUXU010000027">
    <property type="protein sequence ID" value="KAK0319951.1"/>
    <property type="molecule type" value="Genomic_DNA"/>
</dbReference>